<evidence type="ECO:0000256" key="2">
    <source>
        <dbReference type="ARBA" id="ARBA00023136"/>
    </source>
</evidence>
<dbReference type="SMART" id="SM00409">
    <property type="entry name" value="IG"/>
    <property type="match status" value="1"/>
</dbReference>
<dbReference type="Gene3D" id="2.60.40.10">
    <property type="entry name" value="Immunoglobulins"/>
    <property type="match status" value="2"/>
</dbReference>
<evidence type="ECO:0000313" key="10">
    <source>
        <dbReference type="Proteomes" id="UP001208570"/>
    </source>
</evidence>
<keyword evidence="5" id="KW-0393">Immunoglobulin domain</keyword>
<dbReference type="Pfam" id="PF07686">
    <property type="entry name" value="V-set"/>
    <property type="match status" value="1"/>
</dbReference>
<dbReference type="EMBL" id="JAODUP010000541">
    <property type="protein sequence ID" value="KAK2147678.1"/>
    <property type="molecule type" value="Genomic_DNA"/>
</dbReference>
<feature type="domain" description="Ig-like" evidence="8">
    <location>
        <begin position="118"/>
        <end position="191"/>
    </location>
</feature>
<keyword evidence="2" id="KW-0472">Membrane</keyword>
<evidence type="ECO:0000256" key="1">
    <source>
        <dbReference type="ARBA" id="ARBA00004479"/>
    </source>
</evidence>
<feature type="domain" description="Ig-like" evidence="8">
    <location>
        <begin position="15"/>
        <end position="111"/>
    </location>
</feature>
<dbReference type="PANTHER" id="PTHR11640:SF31">
    <property type="entry name" value="IRREGULAR CHIASM C-ROUGHEST PROTEIN-RELATED"/>
    <property type="match status" value="1"/>
</dbReference>
<dbReference type="InterPro" id="IPR013106">
    <property type="entry name" value="Ig_V-set"/>
</dbReference>
<dbReference type="GO" id="GO:0098609">
    <property type="term" value="P:cell-cell adhesion"/>
    <property type="evidence" value="ECO:0007669"/>
    <property type="project" value="TreeGrafter"/>
</dbReference>
<comment type="caution">
    <text evidence="9">The sequence shown here is derived from an EMBL/GenBank/DDBJ whole genome shotgun (WGS) entry which is preliminary data.</text>
</comment>
<dbReference type="InterPro" id="IPR036179">
    <property type="entry name" value="Ig-like_dom_sf"/>
</dbReference>
<feature type="region of interest" description="Disordered" evidence="6">
    <location>
        <begin position="296"/>
        <end position="335"/>
    </location>
</feature>
<dbReference type="AlphaFoldDB" id="A0AAD9J745"/>
<name>A0AAD9J745_9ANNE</name>
<gene>
    <name evidence="9" type="ORF">LSH36_541g01007</name>
</gene>
<comment type="subcellular location">
    <subcellularLocation>
        <location evidence="1">Membrane</location>
        <topology evidence="1">Single-pass type I membrane protein</topology>
    </subcellularLocation>
</comment>
<keyword evidence="7" id="KW-0732">Signal</keyword>
<dbReference type="InterPro" id="IPR051275">
    <property type="entry name" value="Cell_adhesion_signaling"/>
</dbReference>
<evidence type="ECO:0000256" key="4">
    <source>
        <dbReference type="ARBA" id="ARBA00023180"/>
    </source>
</evidence>
<evidence type="ECO:0000256" key="3">
    <source>
        <dbReference type="ARBA" id="ARBA00023157"/>
    </source>
</evidence>
<dbReference type="PROSITE" id="PS50835">
    <property type="entry name" value="IG_LIKE"/>
    <property type="match status" value="2"/>
</dbReference>
<reference evidence="9" key="1">
    <citation type="journal article" date="2023" name="Mol. Biol. Evol.">
        <title>Third-Generation Sequencing Reveals the Adaptive Role of the Epigenome in Three Deep-Sea Polychaetes.</title>
        <authorList>
            <person name="Perez M."/>
            <person name="Aroh O."/>
            <person name="Sun Y."/>
            <person name="Lan Y."/>
            <person name="Juniper S.K."/>
            <person name="Young C.R."/>
            <person name="Angers B."/>
            <person name="Qian P.Y."/>
        </authorList>
    </citation>
    <scope>NUCLEOTIDE SEQUENCE</scope>
    <source>
        <strain evidence="9">P08H-3</strain>
    </source>
</reference>
<dbReference type="SUPFAM" id="SSF48726">
    <property type="entry name" value="Immunoglobulin"/>
    <property type="match status" value="2"/>
</dbReference>
<feature type="compositionally biased region" description="Basic and acidic residues" evidence="6">
    <location>
        <begin position="319"/>
        <end position="335"/>
    </location>
</feature>
<dbReference type="GO" id="GO:0005886">
    <property type="term" value="C:plasma membrane"/>
    <property type="evidence" value="ECO:0007669"/>
    <property type="project" value="TreeGrafter"/>
</dbReference>
<dbReference type="InterPro" id="IPR003599">
    <property type="entry name" value="Ig_sub"/>
</dbReference>
<dbReference type="Proteomes" id="UP001208570">
    <property type="component" value="Unassembled WGS sequence"/>
</dbReference>
<evidence type="ECO:0000259" key="8">
    <source>
        <dbReference type="PROSITE" id="PS50835"/>
    </source>
</evidence>
<dbReference type="GO" id="GO:0050839">
    <property type="term" value="F:cell adhesion molecule binding"/>
    <property type="evidence" value="ECO:0007669"/>
    <property type="project" value="TreeGrafter"/>
</dbReference>
<keyword evidence="3" id="KW-1015">Disulfide bond</keyword>
<evidence type="ECO:0000256" key="5">
    <source>
        <dbReference type="ARBA" id="ARBA00023319"/>
    </source>
</evidence>
<feature type="chain" id="PRO_5041958454" description="Ig-like domain-containing protein" evidence="7">
    <location>
        <begin position="20"/>
        <end position="335"/>
    </location>
</feature>
<protein>
    <recommendedName>
        <fullName evidence="8">Ig-like domain-containing protein</fullName>
    </recommendedName>
</protein>
<dbReference type="GO" id="GO:0005911">
    <property type="term" value="C:cell-cell junction"/>
    <property type="evidence" value="ECO:0007669"/>
    <property type="project" value="TreeGrafter"/>
</dbReference>
<evidence type="ECO:0000256" key="6">
    <source>
        <dbReference type="SAM" id="MobiDB-lite"/>
    </source>
</evidence>
<dbReference type="InterPro" id="IPR007110">
    <property type="entry name" value="Ig-like_dom"/>
</dbReference>
<feature type="signal peptide" evidence="7">
    <location>
        <begin position="1"/>
        <end position="19"/>
    </location>
</feature>
<accession>A0AAD9J745</accession>
<proteinExistence type="predicted"/>
<keyword evidence="4" id="KW-0325">Glycoprotein</keyword>
<evidence type="ECO:0000313" key="9">
    <source>
        <dbReference type="EMBL" id="KAK2147678.1"/>
    </source>
</evidence>
<dbReference type="InterPro" id="IPR013783">
    <property type="entry name" value="Ig-like_fold"/>
</dbReference>
<organism evidence="9 10">
    <name type="scientific">Paralvinella palmiformis</name>
    <dbReference type="NCBI Taxonomy" id="53620"/>
    <lineage>
        <taxon>Eukaryota</taxon>
        <taxon>Metazoa</taxon>
        <taxon>Spiralia</taxon>
        <taxon>Lophotrochozoa</taxon>
        <taxon>Annelida</taxon>
        <taxon>Polychaeta</taxon>
        <taxon>Sedentaria</taxon>
        <taxon>Canalipalpata</taxon>
        <taxon>Terebellida</taxon>
        <taxon>Terebelliformia</taxon>
        <taxon>Alvinellidae</taxon>
        <taxon>Paralvinella</taxon>
    </lineage>
</organism>
<evidence type="ECO:0000256" key="7">
    <source>
        <dbReference type="SAM" id="SignalP"/>
    </source>
</evidence>
<sequence>MTVWVFYCFSLVTAPLVTSQSNIFGQFDKSITLKCPLTPVSKIEWYDWVYSLSADTPATVYKGGQTSDDEYHKGRFSVDSNTGRLTISGLNEDDVGIYFCNTSQSNEHQFNLILAELPECQGQVTGLHENDLTNLQCNMKYSGNQAPKLEWLREDEVLSNAEDKNQIGMATQTVDIKVTAEMDQNTFICRAVLGEMVEDCTLHFEVKYQVRDPTFDPEKKSYTPGSTLSCVAKGNPEPDVKVTLPDGEMIRGKGKVKVVISDEWEGLTKSIFCQASNEVDGVPASKSLNYTFLVSSPVEPNEGGNQDPEAENAGSKPVPTKEDGLRDETKGVYGF</sequence>
<keyword evidence="10" id="KW-1185">Reference proteome</keyword>
<dbReference type="PANTHER" id="PTHR11640">
    <property type="entry name" value="NEPHRIN"/>
    <property type="match status" value="1"/>
</dbReference>